<proteinExistence type="predicted"/>
<dbReference type="AlphaFoldDB" id="A0A0A1W5X7"/>
<name>A0A0A1W5X7_9SPHN</name>
<sequence>MAEPVTLEAIKQDLRLDVSATDDDARLLRLITAARRAVERRTRRTIVGPNPTMTGDDLAMACQAISLIVAAWYAIPEGVIVDGRGGAELPLGVTWLLDPIASWAVE</sequence>
<dbReference type="EMBL" id="BBPI01000034">
    <property type="protein sequence ID" value="GAM00561.1"/>
    <property type="molecule type" value="Genomic_DNA"/>
</dbReference>
<dbReference type="InterPro" id="IPR021146">
    <property type="entry name" value="Phage_gp6-like_head-tail"/>
</dbReference>
<dbReference type="Pfam" id="PF05135">
    <property type="entry name" value="Phage_connect_1"/>
    <property type="match status" value="1"/>
</dbReference>
<dbReference type="CDD" id="cd08054">
    <property type="entry name" value="gp6"/>
    <property type="match status" value="1"/>
</dbReference>
<dbReference type="InterPro" id="IPR006450">
    <property type="entry name" value="Phage_HK97_gp6-like"/>
</dbReference>
<accession>A0A0A1W5X7</accession>
<evidence type="ECO:0008006" key="3">
    <source>
        <dbReference type="Google" id="ProtNLM"/>
    </source>
</evidence>
<evidence type="ECO:0000313" key="2">
    <source>
        <dbReference type="Proteomes" id="UP000032305"/>
    </source>
</evidence>
<dbReference type="Proteomes" id="UP000032305">
    <property type="component" value="Unassembled WGS sequence"/>
</dbReference>
<dbReference type="RefSeq" id="WP_042485619.1">
    <property type="nucleotide sequence ID" value="NZ_BBPI01000034.1"/>
</dbReference>
<evidence type="ECO:0000313" key="1">
    <source>
        <dbReference type="EMBL" id="GAM00561.1"/>
    </source>
</evidence>
<dbReference type="Gene3D" id="1.10.3230.30">
    <property type="entry name" value="Phage gp6-like head-tail connector protein"/>
    <property type="match status" value="1"/>
</dbReference>
<gene>
    <name evidence="1" type="ORF">SP5_034_01360</name>
</gene>
<keyword evidence="2" id="KW-1185">Reference proteome</keyword>
<reference evidence="1 2" key="1">
    <citation type="submission" date="2014-11" db="EMBL/GenBank/DDBJ databases">
        <title>Whole genome shotgun sequence of Sphingomonas parapaucimobilis NBRC 15100.</title>
        <authorList>
            <person name="Katano-Makiyama Y."/>
            <person name="Hosoyama A."/>
            <person name="Hashimoto M."/>
            <person name="Hosoyama Y."/>
            <person name="Noguchi M."/>
            <person name="Numata M."/>
            <person name="Tsuchikane K."/>
            <person name="Hirakata S."/>
            <person name="Uohara A."/>
            <person name="Shimodaira J."/>
            <person name="Ohji S."/>
            <person name="Ichikawa N."/>
            <person name="Kimura A."/>
            <person name="Yamazoe A."/>
            <person name="Fujita N."/>
        </authorList>
    </citation>
    <scope>NUCLEOTIDE SEQUENCE [LARGE SCALE GENOMIC DNA]</scope>
    <source>
        <strain evidence="1 2">NBRC 15100</strain>
    </source>
</reference>
<organism evidence="1 2">
    <name type="scientific">Sphingomonas parapaucimobilis NBRC 15100</name>
    <dbReference type="NCBI Taxonomy" id="1219049"/>
    <lineage>
        <taxon>Bacteria</taxon>
        <taxon>Pseudomonadati</taxon>
        <taxon>Pseudomonadota</taxon>
        <taxon>Alphaproteobacteria</taxon>
        <taxon>Sphingomonadales</taxon>
        <taxon>Sphingomonadaceae</taxon>
        <taxon>Sphingomonas</taxon>
    </lineage>
</organism>
<comment type="caution">
    <text evidence="1">The sequence shown here is derived from an EMBL/GenBank/DDBJ whole genome shotgun (WGS) entry which is preliminary data.</text>
</comment>
<dbReference type="OrthoDB" id="8452228at2"/>
<protein>
    <recommendedName>
        <fullName evidence="3">Phage gp6-like head-tail connector protein</fullName>
    </recommendedName>
</protein>
<dbReference type="NCBIfam" id="TIGR01560">
    <property type="entry name" value="put_DNA_pack"/>
    <property type="match status" value="1"/>
</dbReference>